<name>A0AAD5UBC9_9FUNG</name>
<gene>
    <name evidence="1" type="ORF">HK099_001687</name>
</gene>
<reference evidence="1" key="1">
    <citation type="submission" date="2020-05" db="EMBL/GenBank/DDBJ databases">
        <title>Phylogenomic resolution of chytrid fungi.</title>
        <authorList>
            <person name="Stajich J.E."/>
            <person name="Amses K."/>
            <person name="Simmons R."/>
            <person name="Seto K."/>
            <person name="Myers J."/>
            <person name="Bonds A."/>
            <person name="Quandt C.A."/>
            <person name="Barry K."/>
            <person name="Liu P."/>
            <person name="Grigoriev I."/>
            <person name="Longcore J.E."/>
            <person name="James T.Y."/>
        </authorList>
    </citation>
    <scope>NUCLEOTIDE SEQUENCE</scope>
    <source>
        <strain evidence="1">JEL0476</strain>
    </source>
</reference>
<sequence length="63" mass="7147">MPSLLILKNSSDNAVTKVNKETEEKLVKNNETYLKNKDAVIEKLMKAIQNVEPEVHKNVKIAL</sequence>
<proteinExistence type="predicted"/>
<accession>A0AAD5UBC9</accession>
<evidence type="ECO:0000313" key="1">
    <source>
        <dbReference type="EMBL" id="KAJ3227536.1"/>
    </source>
</evidence>
<organism evidence="1 2">
    <name type="scientific">Clydaea vesicula</name>
    <dbReference type="NCBI Taxonomy" id="447962"/>
    <lineage>
        <taxon>Eukaryota</taxon>
        <taxon>Fungi</taxon>
        <taxon>Fungi incertae sedis</taxon>
        <taxon>Chytridiomycota</taxon>
        <taxon>Chytridiomycota incertae sedis</taxon>
        <taxon>Chytridiomycetes</taxon>
        <taxon>Lobulomycetales</taxon>
        <taxon>Lobulomycetaceae</taxon>
        <taxon>Clydaea</taxon>
    </lineage>
</organism>
<dbReference type="EMBL" id="JADGJW010000015">
    <property type="protein sequence ID" value="KAJ3227536.1"/>
    <property type="molecule type" value="Genomic_DNA"/>
</dbReference>
<dbReference type="AlphaFoldDB" id="A0AAD5UBC9"/>
<comment type="caution">
    <text evidence="1">The sequence shown here is derived from an EMBL/GenBank/DDBJ whole genome shotgun (WGS) entry which is preliminary data.</text>
</comment>
<protein>
    <submittedName>
        <fullName evidence="1">Uncharacterized protein</fullName>
    </submittedName>
</protein>
<dbReference type="Proteomes" id="UP001211065">
    <property type="component" value="Unassembled WGS sequence"/>
</dbReference>
<keyword evidence="2" id="KW-1185">Reference proteome</keyword>
<evidence type="ECO:0000313" key="2">
    <source>
        <dbReference type="Proteomes" id="UP001211065"/>
    </source>
</evidence>
<feature type="non-terminal residue" evidence="1">
    <location>
        <position position="63"/>
    </location>
</feature>
<dbReference type="Gene3D" id="1.20.5.2950">
    <property type="match status" value="1"/>
</dbReference>